<dbReference type="FunFam" id="3.40.50.720:FF:000084">
    <property type="entry name" value="Short-chain dehydrogenase reductase"/>
    <property type="match status" value="1"/>
</dbReference>
<sequence>MEEFRGQTVLVTGASSGIGAAVAVALATAGASVAVHYRSNADGARAVLDTVTSAGARGLLVKADLTEPSGADEVVGAVEAELGSIDILINNAGDLGQRAEVADVSDEVYQHIMDLNIGTVFRVCRRVVPTMVERGSGAIVNVSSIAARTGGGGRSVIYASAKAAVSTFTRGLAREVGSSGVRVNAVAPGVIDTPFHDRHSTPERLEKIAASNPLKRIGTPQDCVGPVLFLASPVMAGYVTGQVIEVNGGALTP</sequence>
<dbReference type="PANTHER" id="PTHR43639:SF1">
    <property type="entry name" value="SHORT-CHAIN DEHYDROGENASE_REDUCTASE FAMILY PROTEIN"/>
    <property type="match status" value="1"/>
</dbReference>
<evidence type="ECO:0000313" key="5">
    <source>
        <dbReference type="Proteomes" id="UP000220914"/>
    </source>
</evidence>
<comment type="caution">
    <text evidence="4">The sequence shown here is derived from an EMBL/GenBank/DDBJ whole genome shotgun (WGS) entry which is preliminary data.</text>
</comment>
<dbReference type="Proteomes" id="UP000220914">
    <property type="component" value="Unassembled WGS sequence"/>
</dbReference>
<dbReference type="InterPro" id="IPR020904">
    <property type="entry name" value="Sc_DH/Rdtase_CS"/>
</dbReference>
<reference evidence="3" key="3">
    <citation type="submission" date="2020-02" db="EMBL/GenBank/DDBJ databases">
        <authorList>
            <person name="Matsumoto Y."/>
            <person name="Motooka D."/>
            <person name="Nakamura S."/>
        </authorList>
    </citation>
    <scope>NUCLEOTIDE SEQUENCE</scope>
    <source>
        <strain evidence="3">JCM 6377</strain>
    </source>
</reference>
<dbReference type="EMBL" id="BLKS01000001">
    <property type="protein sequence ID" value="GFG52688.1"/>
    <property type="molecule type" value="Genomic_DNA"/>
</dbReference>
<dbReference type="Gene3D" id="3.40.50.720">
    <property type="entry name" value="NAD(P)-binding Rossmann-like Domain"/>
    <property type="match status" value="1"/>
</dbReference>
<dbReference type="OrthoDB" id="9803333at2"/>
<protein>
    <submittedName>
        <fullName evidence="4">Oxidoreductase</fullName>
    </submittedName>
</protein>
<dbReference type="SUPFAM" id="SSF51735">
    <property type="entry name" value="NAD(P)-binding Rossmann-fold domains"/>
    <property type="match status" value="1"/>
</dbReference>
<proteinExistence type="inferred from homology"/>
<evidence type="ECO:0000256" key="1">
    <source>
        <dbReference type="ARBA" id="ARBA00006484"/>
    </source>
</evidence>
<comment type="similarity">
    <text evidence="1">Belongs to the short-chain dehydrogenases/reductases (SDR) family.</text>
</comment>
<evidence type="ECO:0000313" key="6">
    <source>
        <dbReference type="Proteomes" id="UP000465302"/>
    </source>
</evidence>
<accession>A0A2A7NF92</accession>
<evidence type="ECO:0000256" key="2">
    <source>
        <dbReference type="ARBA" id="ARBA00023002"/>
    </source>
</evidence>
<reference evidence="4 5" key="1">
    <citation type="submission" date="2017-10" db="EMBL/GenBank/DDBJ databases">
        <title>The new phylogeny of genus Mycobacterium.</title>
        <authorList>
            <person name="Tortoli E."/>
            <person name="Trovato A."/>
            <person name="Cirillo D.M."/>
        </authorList>
    </citation>
    <scope>NUCLEOTIDE SEQUENCE [LARGE SCALE GENOMIC DNA]</scope>
    <source>
        <strain evidence="4 5">CCUG37673</strain>
    </source>
</reference>
<organism evidence="4 5">
    <name type="scientific">Mycolicibacterium agri</name>
    <name type="common">Mycobacterium agri</name>
    <dbReference type="NCBI Taxonomy" id="36811"/>
    <lineage>
        <taxon>Bacteria</taxon>
        <taxon>Bacillati</taxon>
        <taxon>Actinomycetota</taxon>
        <taxon>Actinomycetes</taxon>
        <taxon>Mycobacteriales</taxon>
        <taxon>Mycobacteriaceae</taxon>
        <taxon>Mycolicibacterium</taxon>
    </lineage>
</organism>
<name>A0A2A7NF92_MYCAG</name>
<dbReference type="Proteomes" id="UP000465302">
    <property type="component" value="Unassembled WGS sequence"/>
</dbReference>
<dbReference type="CDD" id="cd05233">
    <property type="entry name" value="SDR_c"/>
    <property type="match status" value="1"/>
</dbReference>
<gene>
    <name evidence="4" type="ORF">CQY20_01545</name>
    <name evidence="3" type="ORF">MAGR_41290</name>
</gene>
<keyword evidence="5" id="KW-1185">Reference proteome</keyword>
<dbReference type="PRINTS" id="PR00080">
    <property type="entry name" value="SDRFAMILY"/>
</dbReference>
<keyword evidence="2" id="KW-0560">Oxidoreductase</keyword>
<dbReference type="RefSeq" id="WP_097937891.1">
    <property type="nucleotide sequence ID" value="NZ_BLKS01000001.1"/>
</dbReference>
<evidence type="ECO:0000313" key="4">
    <source>
        <dbReference type="EMBL" id="PEG42705.1"/>
    </source>
</evidence>
<dbReference type="InterPro" id="IPR036291">
    <property type="entry name" value="NAD(P)-bd_dom_sf"/>
</dbReference>
<dbReference type="PROSITE" id="PS00061">
    <property type="entry name" value="ADH_SHORT"/>
    <property type="match status" value="1"/>
</dbReference>
<dbReference type="PANTHER" id="PTHR43639">
    <property type="entry name" value="OXIDOREDUCTASE, SHORT-CHAIN DEHYDROGENASE/REDUCTASE FAMILY (AFU_ORTHOLOGUE AFUA_5G02870)"/>
    <property type="match status" value="1"/>
</dbReference>
<dbReference type="EMBL" id="PDCP01000002">
    <property type="protein sequence ID" value="PEG42705.1"/>
    <property type="molecule type" value="Genomic_DNA"/>
</dbReference>
<dbReference type="Pfam" id="PF13561">
    <property type="entry name" value="adh_short_C2"/>
    <property type="match status" value="1"/>
</dbReference>
<reference evidence="3 6" key="2">
    <citation type="journal article" date="2019" name="Emerg. Microbes Infect.">
        <title>Comprehensive subspecies identification of 175 nontuberculous mycobacteria species based on 7547 genomic profiles.</title>
        <authorList>
            <person name="Matsumoto Y."/>
            <person name="Kinjo T."/>
            <person name="Motooka D."/>
            <person name="Nabeya D."/>
            <person name="Jung N."/>
            <person name="Uechi K."/>
            <person name="Horii T."/>
            <person name="Iida T."/>
            <person name="Fujita J."/>
            <person name="Nakamura S."/>
        </authorList>
    </citation>
    <scope>NUCLEOTIDE SEQUENCE [LARGE SCALE GENOMIC DNA]</scope>
    <source>
        <strain evidence="3 6">JCM 6377</strain>
    </source>
</reference>
<dbReference type="AlphaFoldDB" id="A0A2A7NF92"/>
<dbReference type="GO" id="GO:0016491">
    <property type="term" value="F:oxidoreductase activity"/>
    <property type="evidence" value="ECO:0007669"/>
    <property type="project" value="UniProtKB-KW"/>
</dbReference>
<dbReference type="PRINTS" id="PR00081">
    <property type="entry name" value="GDHRDH"/>
</dbReference>
<evidence type="ECO:0000313" key="3">
    <source>
        <dbReference type="EMBL" id="GFG52688.1"/>
    </source>
</evidence>
<dbReference type="InterPro" id="IPR002347">
    <property type="entry name" value="SDR_fam"/>
</dbReference>